<sequence>MLQKQRRFIAVEQEYFRLWWDGIASYRQKRQDPRLQGPPGGGGEPGQAPRVRHLLTTRRLEFVIGGQVMHDETVAHFDDQILQLTALNLTSDSWGGSTVVNEYMEHQVILLWHPLD</sequence>
<dbReference type="GO" id="GO:0004559">
    <property type="term" value="F:alpha-mannosidase activity"/>
    <property type="evidence" value="ECO:0007669"/>
    <property type="project" value="TreeGrafter"/>
</dbReference>
<dbReference type="InterPro" id="IPR027291">
    <property type="entry name" value="Glyco_hydro_38_N_sf"/>
</dbReference>
<dbReference type="SUPFAM" id="SSF88713">
    <property type="entry name" value="Glycoside hydrolase/deacetylase"/>
    <property type="match status" value="1"/>
</dbReference>
<dbReference type="InterPro" id="IPR050843">
    <property type="entry name" value="Glycosyl_Hydrlase_38"/>
</dbReference>
<evidence type="ECO:0000313" key="3">
    <source>
        <dbReference type="Proteomes" id="UP000645828"/>
    </source>
</evidence>
<dbReference type="InterPro" id="IPR011330">
    <property type="entry name" value="Glyco_hydro/deAcase_b/a-brl"/>
</dbReference>
<reference evidence="2" key="1">
    <citation type="submission" date="2020-12" db="EMBL/GenBank/DDBJ databases">
        <authorList>
            <consortium name="Molecular Ecology Group"/>
        </authorList>
    </citation>
    <scope>NUCLEOTIDE SEQUENCE</scope>
    <source>
        <strain evidence="2">TBG_1078</strain>
    </source>
</reference>
<dbReference type="Gene3D" id="3.20.110.10">
    <property type="entry name" value="Glycoside hydrolase 38, N terminal domain"/>
    <property type="match status" value="1"/>
</dbReference>
<dbReference type="Proteomes" id="UP000645828">
    <property type="component" value="Unassembled WGS sequence"/>
</dbReference>
<accession>A0A811YI70</accession>
<evidence type="ECO:0000256" key="1">
    <source>
        <dbReference type="SAM" id="MobiDB-lite"/>
    </source>
</evidence>
<dbReference type="PANTHER" id="PTHR11607:SF28">
    <property type="entry name" value="EPIDIDYMIS-SPECIFIC ALPHA-MANNOSIDASE"/>
    <property type="match status" value="1"/>
</dbReference>
<dbReference type="EMBL" id="CAJHUB010000676">
    <property type="protein sequence ID" value="CAD7676013.1"/>
    <property type="molecule type" value="Genomic_DNA"/>
</dbReference>
<protein>
    <submittedName>
        <fullName evidence="2">(raccoon dog) hypothetical protein</fullName>
    </submittedName>
</protein>
<feature type="region of interest" description="Disordered" evidence="1">
    <location>
        <begin position="30"/>
        <end position="49"/>
    </location>
</feature>
<keyword evidence="3" id="KW-1185">Reference proteome</keyword>
<comment type="caution">
    <text evidence="2">The sequence shown here is derived from an EMBL/GenBank/DDBJ whole genome shotgun (WGS) entry which is preliminary data.</text>
</comment>
<dbReference type="GO" id="GO:0005975">
    <property type="term" value="P:carbohydrate metabolic process"/>
    <property type="evidence" value="ECO:0007669"/>
    <property type="project" value="InterPro"/>
</dbReference>
<dbReference type="AlphaFoldDB" id="A0A811YI70"/>
<dbReference type="PANTHER" id="PTHR11607">
    <property type="entry name" value="ALPHA-MANNOSIDASE"/>
    <property type="match status" value="1"/>
</dbReference>
<evidence type="ECO:0000313" key="2">
    <source>
        <dbReference type="EMBL" id="CAD7676013.1"/>
    </source>
</evidence>
<proteinExistence type="predicted"/>
<gene>
    <name evidence="2" type="ORF">NYPRO_LOCUS8808</name>
</gene>
<organism evidence="2 3">
    <name type="scientific">Nyctereutes procyonoides</name>
    <name type="common">Raccoon dog</name>
    <name type="synonym">Canis procyonoides</name>
    <dbReference type="NCBI Taxonomy" id="34880"/>
    <lineage>
        <taxon>Eukaryota</taxon>
        <taxon>Metazoa</taxon>
        <taxon>Chordata</taxon>
        <taxon>Craniata</taxon>
        <taxon>Vertebrata</taxon>
        <taxon>Euteleostomi</taxon>
        <taxon>Mammalia</taxon>
        <taxon>Eutheria</taxon>
        <taxon>Laurasiatheria</taxon>
        <taxon>Carnivora</taxon>
        <taxon>Caniformia</taxon>
        <taxon>Canidae</taxon>
        <taxon>Nyctereutes</taxon>
    </lineage>
</organism>
<name>A0A811YI70_NYCPR</name>
<dbReference type="GO" id="GO:0005764">
    <property type="term" value="C:lysosome"/>
    <property type="evidence" value="ECO:0007669"/>
    <property type="project" value="TreeGrafter"/>
</dbReference>